<dbReference type="Proteomes" id="UP000824998">
    <property type="component" value="Unassembled WGS sequence"/>
</dbReference>
<reference evidence="3" key="1">
    <citation type="journal article" date="2021" name="IMA Fungus">
        <title>Genomic characterization of three marine fungi, including Emericellopsis atlantica sp. nov. with signatures of a generalist lifestyle and marine biomass degradation.</title>
        <authorList>
            <person name="Hagestad O.C."/>
            <person name="Hou L."/>
            <person name="Andersen J.H."/>
            <person name="Hansen E.H."/>
            <person name="Altermark B."/>
            <person name="Li C."/>
            <person name="Kuhnert E."/>
            <person name="Cox R.J."/>
            <person name="Crous P.W."/>
            <person name="Spatafora J.W."/>
            <person name="Lail K."/>
            <person name="Amirebrahimi M."/>
            <person name="Lipzen A."/>
            <person name="Pangilinan J."/>
            <person name="Andreopoulos W."/>
            <person name="Hayes R.D."/>
            <person name="Ng V."/>
            <person name="Grigoriev I.V."/>
            <person name="Jackson S.A."/>
            <person name="Sutton T.D.S."/>
            <person name="Dobson A.D.W."/>
            <person name="Rama T."/>
        </authorList>
    </citation>
    <scope>NUCLEOTIDE SEQUENCE</scope>
    <source>
        <strain evidence="3">TRa018bII</strain>
    </source>
</reference>
<name>A0A9P7YQS7_9HELO</name>
<keyword evidence="2" id="KW-0812">Transmembrane</keyword>
<feature type="compositionally biased region" description="Basic and acidic residues" evidence="1">
    <location>
        <begin position="15"/>
        <end position="27"/>
    </location>
</feature>
<evidence type="ECO:0000256" key="2">
    <source>
        <dbReference type="SAM" id="Phobius"/>
    </source>
</evidence>
<evidence type="ECO:0000256" key="1">
    <source>
        <dbReference type="SAM" id="MobiDB-lite"/>
    </source>
</evidence>
<evidence type="ECO:0000313" key="4">
    <source>
        <dbReference type="Proteomes" id="UP000824998"/>
    </source>
</evidence>
<sequence>MSPLNPPDSTYELQENTHDKSPERPQHLEPSAAHFATHTTTISIEAQPYVRQPHRYEKYCGCLTLLGIFGVISFVVVLTAILWVFDEALHVPGPSANVTGVLLKPRQVTSLELPATLSKFHKEQVGGVTTVSVDEMVSGPLTTVVLGRQADAVVTGAPLTGLKGAVVTSTTVAVEYTIKTVTASPSTTTVPKNASPKHDGLAMGWIGAVFWAGVFSL</sequence>
<organism evidence="3 4">
    <name type="scientific">Amylocarpus encephaloides</name>
    <dbReference type="NCBI Taxonomy" id="45428"/>
    <lineage>
        <taxon>Eukaryota</taxon>
        <taxon>Fungi</taxon>
        <taxon>Dikarya</taxon>
        <taxon>Ascomycota</taxon>
        <taxon>Pezizomycotina</taxon>
        <taxon>Leotiomycetes</taxon>
        <taxon>Helotiales</taxon>
        <taxon>Helotiales incertae sedis</taxon>
        <taxon>Amylocarpus</taxon>
    </lineage>
</organism>
<comment type="caution">
    <text evidence="3">The sequence shown here is derived from an EMBL/GenBank/DDBJ whole genome shotgun (WGS) entry which is preliminary data.</text>
</comment>
<keyword evidence="4" id="KW-1185">Reference proteome</keyword>
<keyword evidence="2" id="KW-1133">Transmembrane helix</keyword>
<gene>
    <name evidence="3" type="ORF">BJ875DRAFT_515785</name>
</gene>
<dbReference type="AlphaFoldDB" id="A0A9P7YQS7"/>
<evidence type="ECO:0000313" key="3">
    <source>
        <dbReference type="EMBL" id="KAG9237967.1"/>
    </source>
</evidence>
<feature type="region of interest" description="Disordered" evidence="1">
    <location>
        <begin position="1"/>
        <end position="27"/>
    </location>
</feature>
<protein>
    <submittedName>
        <fullName evidence="3">Uncharacterized protein</fullName>
    </submittedName>
</protein>
<keyword evidence="2" id="KW-0472">Membrane</keyword>
<accession>A0A9P7YQS7</accession>
<feature type="transmembrane region" description="Helical" evidence="2">
    <location>
        <begin position="59"/>
        <end position="85"/>
    </location>
</feature>
<proteinExistence type="predicted"/>
<dbReference type="EMBL" id="MU251377">
    <property type="protein sequence ID" value="KAG9237967.1"/>
    <property type="molecule type" value="Genomic_DNA"/>
</dbReference>